<evidence type="ECO:0000313" key="2">
    <source>
        <dbReference type="Proteomes" id="UP001319861"/>
    </source>
</evidence>
<name>A0ABN6FPN3_SINCY</name>
<protein>
    <submittedName>
        <fullName evidence="1">Uncharacterized protein</fullName>
    </submittedName>
</protein>
<dbReference type="Proteomes" id="UP001319861">
    <property type="component" value="Chromosome"/>
</dbReference>
<accession>A0ABN6FPN3</accession>
<sequence length="74" mass="8028">MVWLAECTGELEVSGMGILLRMDWLLRMDRLWAAGSEGRAERLGDLGEGIVVPDIPGEDDIRDALGGPIHGLPE</sequence>
<keyword evidence="2" id="KW-1185">Reference proteome</keyword>
<evidence type="ECO:0000313" key="1">
    <source>
        <dbReference type="EMBL" id="BCT77607.1"/>
    </source>
</evidence>
<proteinExistence type="predicted"/>
<reference evidence="1 2" key="1">
    <citation type="journal article" date="2021" name="J. Biosci. Bioeng.">
        <title>Identification and characterization of a chc gene cluster responsible for the aromatization pathway of cyclohexanecarboxylate degradation in Sinomonas cyclohexanicum ATCC 51369.</title>
        <authorList>
            <person name="Yamamoto T."/>
            <person name="Hasegawa Y."/>
            <person name="Lau P.C.K."/>
            <person name="Iwaki H."/>
        </authorList>
    </citation>
    <scope>NUCLEOTIDE SEQUENCE [LARGE SCALE GENOMIC DNA]</scope>
    <source>
        <strain evidence="1 2">ATCC 51369</strain>
    </source>
</reference>
<gene>
    <name evidence="1" type="ORF">SCMU_34490</name>
</gene>
<dbReference type="EMBL" id="AP024525">
    <property type="protein sequence ID" value="BCT77607.1"/>
    <property type="molecule type" value="Genomic_DNA"/>
</dbReference>
<organism evidence="1 2">
    <name type="scientific">Sinomonas cyclohexanicum</name>
    <name type="common">Corynebacterium cyclohexanicum</name>
    <dbReference type="NCBI Taxonomy" id="322009"/>
    <lineage>
        <taxon>Bacteria</taxon>
        <taxon>Bacillati</taxon>
        <taxon>Actinomycetota</taxon>
        <taxon>Actinomycetes</taxon>
        <taxon>Micrococcales</taxon>
        <taxon>Micrococcaceae</taxon>
        <taxon>Sinomonas</taxon>
    </lineage>
</organism>